<keyword evidence="1" id="KW-0378">Hydrolase</keyword>
<proteinExistence type="predicted"/>
<name>A0A518EKJ0_9BACT</name>
<dbReference type="GO" id="GO:0016788">
    <property type="term" value="F:hydrolase activity, acting on ester bonds"/>
    <property type="evidence" value="ECO:0007669"/>
    <property type="project" value="UniProtKB-ARBA"/>
</dbReference>
<dbReference type="InterPro" id="IPR036514">
    <property type="entry name" value="SGNH_hydro_sf"/>
</dbReference>
<keyword evidence="4" id="KW-1185">Reference proteome</keyword>
<reference evidence="3 4" key="1">
    <citation type="submission" date="2019-02" db="EMBL/GenBank/DDBJ databases">
        <title>Deep-cultivation of Planctomycetes and their phenomic and genomic characterization uncovers novel biology.</title>
        <authorList>
            <person name="Wiegand S."/>
            <person name="Jogler M."/>
            <person name="Boedeker C."/>
            <person name="Pinto D."/>
            <person name="Vollmers J."/>
            <person name="Rivas-Marin E."/>
            <person name="Kohn T."/>
            <person name="Peeters S.H."/>
            <person name="Heuer A."/>
            <person name="Rast P."/>
            <person name="Oberbeckmann S."/>
            <person name="Bunk B."/>
            <person name="Jeske O."/>
            <person name="Meyerdierks A."/>
            <person name="Storesund J.E."/>
            <person name="Kallscheuer N."/>
            <person name="Luecker S."/>
            <person name="Lage O.M."/>
            <person name="Pohl T."/>
            <person name="Merkel B.J."/>
            <person name="Hornburger P."/>
            <person name="Mueller R.-W."/>
            <person name="Bruemmer F."/>
            <person name="Labrenz M."/>
            <person name="Spormann A.M."/>
            <person name="Op den Camp H."/>
            <person name="Overmann J."/>
            <person name="Amann R."/>
            <person name="Jetten M.S.M."/>
            <person name="Mascher T."/>
            <person name="Medema M.H."/>
            <person name="Devos D.P."/>
            <person name="Kaster A.-K."/>
            <person name="Ovreas L."/>
            <person name="Rohde M."/>
            <person name="Galperin M.Y."/>
            <person name="Jogler C."/>
        </authorList>
    </citation>
    <scope>NUCLEOTIDE SEQUENCE [LARGE SCALE GENOMIC DNA]</scope>
    <source>
        <strain evidence="3 4">Poly30</strain>
    </source>
</reference>
<gene>
    <name evidence="3" type="ORF">Poly30_00980</name>
</gene>
<feature type="domain" description="Sialate O-acetylesterase" evidence="2">
    <location>
        <begin position="18"/>
        <end position="200"/>
    </location>
</feature>
<dbReference type="AlphaFoldDB" id="A0A518EKJ0"/>
<evidence type="ECO:0000259" key="2">
    <source>
        <dbReference type="Pfam" id="PF03629"/>
    </source>
</evidence>
<dbReference type="EMBL" id="CP036434">
    <property type="protein sequence ID" value="QDV04607.1"/>
    <property type="molecule type" value="Genomic_DNA"/>
</dbReference>
<dbReference type="Gene3D" id="3.40.50.1110">
    <property type="entry name" value="SGNH hydrolase"/>
    <property type="match status" value="1"/>
</dbReference>
<accession>A0A518EKJ0</accession>
<organism evidence="3 4">
    <name type="scientific">Saltatorellus ferox</name>
    <dbReference type="NCBI Taxonomy" id="2528018"/>
    <lineage>
        <taxon>Bacteria</taxon>
        <taxon>Pseudomonadati</taxon>
        <taxon>Planctomycetota</taxon>
        <taxon>Planctomycetia</taxon>
        <taxon>Planctomycetia incertae sedis</taxon>
        <taxon>Saltatorellus</taxon>
    </lineage>
</organism>
<evidence type="ECO:0000256" key="1">
    <source>
        <dbReference type="ARBA" id="ARBA00022801"/>
    </source>
</evidence>
<evidence type="ECO:0000313" key="3">
    <source>
        <dbReference type="EMBL" id="QDV04607.1"/>
    </source>
</evidence>
<dbReference type="PANTHER" id="PTHR31988">
    <property type="entry name" value="ESTERASE, PUTATIVE (DUF303)-RELATED"/>
    <property type="match status" value="1"/>
</dbReference>
<dbReference type="PANTHER" id="PTHR31988:SF19">
    <property type="entry name" value="9-O-ACETYL-N-ACETYLNEURAMINIC ACID DEACETYLASE-RELATED"/>
    <property type="match status" value="1"/>
</dbReference>
<dbReference type="InterPro" id="IPR005181">
    <property type="entry name" value="SASA"/>
</dbReference>
<protein>
    <recommendedName>
        <fullName evidence="2">Sialate O-acetylesterase domain-containing protein</fullName>
    </recommendedName>
</protein>
<dbReference type="SUPFAM" id="SSF52266">
    <property type="entry name" value="SGNH hydrolase"/>
    <property type="match status" value="1"/>
</dbReference>
<dbReference type="Pfam" id="PF03629">
    <property type="entry name" value="SASA"/>
    <property type="match status" value="1"/>
</dbReference>
<dbReference type="InterPro" id="IPR052940">
    <property type="entry name" value="Carb_Esterase_6"/>
</dbReference>
<sequence>MQRESGPRQYGNFRDPSGGFGPEIGFARCVMSRAGDPRSEAAILKVAFSGTSLLGDWDPEDPGDKGACYRALIQEFTLAMAELRARGHEPRVEALLWIQGESDANAAGAERYPAALEALLYALRRDLAAPEMIALLAVNTKFGGGENPWVLRIAAAQQLVANRDPRSVYVDTSAASIANGAHYDAAGTLLVGRRMGEALVELQAR</sequence>
<dbReference type="Proteomes" id="UP000320390">
    <property type="component" value="Chromosome"/>
</dbReference>
<evidence type="ECO:0000313" key="4">
    <source>
        <dbReference type="Proteomes" id="UP000320390"/>
    </source>
</evidence>